<dbReference type="AlphaFoldDB" id="A0A1D8NK71"/>
<protein>
    <submittedName>
        <fullName evidence="1">Uncharacterized protein</fullName>
    </submittedName>
</protein>
<name>A0A1D8NK71_YARLL</name>
<gene>
    <name evidence="1" type="ORF">YALI1_E32247g</name>
</gene>
<dbReference type="EMBL" id="CP017557">
    <property type="protein sequence ID" value="AOW06031.1"/>
    <property type="molecule type" value="Genomic_DNA"/>
</dbReference>
<organism evidence="1 2">
    <name type="scientific">Yarrowia lipolytica</name>
    <name type="common">Candida lipolytica</name>
    <dbReference type="NCBI Taxonomy" id="4952"/>
    <lineage>
        <taxon>Eukaryota</taxon>
        <taxon>Fungi</taxon>
        <taxon>Dikarya</taxon>
        <taxon>Ascomycota</taxon>
        <taxon>Saccharomycotina</taxon>
        <taxon>Dipodascomycetes</taxon>
        <taxon>Dipodascales</taxon>
        <taxon>Dipodascales incertae sedis</taxon>
        <taxon>Yarrowia</taxon>
    </lineage>
</organism>
<reference evidence="1 2" key="1">
    <citation type="journal article" date="2016" name="PLoS ONE">
        <title>Sequence Assembly of Yarrowia lipolytica Strain W29/CLIB89 Shows Transposable Element Diversity.</title>
        <authorList>
            <person name="Magnan C."/>
            <person name="Yu J."/>
            <person name="Chang I."/>
            <person name="Jahn E."/>
            <person name="Kanomata Y."/>
            <person name="Wu J."/>
            <person name="Zeller M."/>
            <person name="Oakes M."/>
            <person name="Baldi P."/>
            <person name="Sandmeyer S."/>
        </authorList>
    </citation>
    <scope>NUCLEOTIDE SEQUENCE [LARGE SCALE GENOMIC DNA]</scope>
    <source>
        <strain evidence="2">CLIB89(W29)</strain>
    </source>
</reference>
<sequence length="128" mass="14429">MIFLPPCTIVLAEIFYVSMWASSPTRISPHGKPAVSTLSSRHAKRQSETIVAKHVAGGAFSESFFHLLKARCTKSTFRPGSALGQRVCRHIGTLQHCVFDWGQREYIRCILGIVEYDIYIRDVYIGLK</sequence>
<proteinExistence type="predicted"/>
<dbReference type="GeneID" id="94583740"/>
<dbReference type="Proteomes" id="UP000182444">
    <property type="component" value="Chromosome 1E"/>
</dbReference>
<dbReference type="RefSeq" id="XP_068139239.1">
    <property type="nucleotide sequence ID" value="XM_068283138.1"/>
</dbReference>
<dbReference type="VEuPathDB" id="FungiDB:YALI1_E32247g"/>
<accession>A0A1D8NK71</accession>
<evidence type="ECO:0000313" key="1">
    <source>
        <dbReference type="EMBL" id="AOW06031.1"/>
    </source>
</evidence>
<evidence type="ECO:0000313" key="2">
    <source>
        <dbReference type="Proteomes" id="UP000182444"/>
    </source>
</evidence>